<sequence length="651" mass="74228">MFSLSIYTDWYMLFFVDFISQISFDLLVILLFLWLEEIDVDKLDTGSYREVIDHFFQEYKINRYTRKEILRTEPYNCWGYVATDLFSARRLITGEDSVYRTFSVRYLTFYASEMLRSIAQSEGEKHHCHGFTIARALKFIRDKGVPEEDPIDAEQDFDCVTDRPEENPPNMYQLGEDVEIRESDKLQDLYDMILYQPVGANLHCFEPEISNIGSEMYVGATSNESVYSGLHTVEIVAIRRVNGKLVAIVKNSHGVGKGKDGYIMVSLTRMVIGMGQGNELYSASLLLTNFSCPVIPRPREAETGRENKKKKTCSYSKNAPLVKTTPEWDIRQQLMLPEWMINIPDNLSRNWFVLARPAGKRCFVVSSDGTTVSRVRDGSILHRFPSALPGGSRKKGTSGPSQSYTILDCIFHEEVVYYCLMQPDQTYYVIDMICWRGYSLYEWTAEFRFFWVQSKLAEIGACDPPSFYHKFRFSTVPFHNCDQSGLHSAYTGSLPYVKDGLLFYNKQAHYHTGNTPLVLIWKDDKCSQCVMDTDYDGKVPKQHVIVLELEDDGKLVTSDDPPVALSCLNEEESSGLPSGSRVRVAAVDGGLSLVDGRLEKANLQYISVSNRAFADSYSKIMFQHKARNSPLKIEDLAATISHENQQEDKSP</sequence>
<dbReference type="CDD" id="cd09232">
    <property type="entry name" value="Snurportin-1_C"/>
    <property type="match status" value="1"/>
</dbReference>
<evidence type="ECO:0000256" key="4">
    <source>
        <dbReference type="ARBA" id="ARBA00007540"/>
    </source>
</evidence>
<dbReference type="InterPro" id="IPR017336">
    <property type="entry name" value="Snurportin-1"/>
</dbReference>
<dbReference type="GO" id="GO:0005737">
    <property type="term" value="C:cytoplasm"/>
    <property type="evidence" value="ECO:0007669"/>
    <property type="project" value="UniProtKB-SubCell"/>
</dbReference>
<keyword evidence="9" id="KW-0539">Nucleus</keyword>
<dbReference type="AlphaFoldDB" id="A0A565CG71"/>
<evidence type="ECO:0000256" key="1">
    <source>
        <dbReference type="ARBA" id="ARBA00003975"/>
    </source>
</evidence>
<evidence type="ECO:0000259" key="11">
    <source>
        <dbReference type="Pfam" id="PF00112"/>
    </source>
</evidence>
<comment type="caution">
    <text evidence="13">The sequence shown here is derived from an EMBL/GenBank/DDBJ whole genome shotgun (WGS) entry which is preliminary data.</text>
</comment>
<dbReference type="GO" id="GO:0003723">
    <property type="term" value="F:RNA binding"/>
    <property type="evidence" value="ECO:0007669"/>
    <property type="project" value="UniProtKB-KW"/>
</dbReference>
<dbReference type="Pfam" id="PF00112">
    <property type="entry name" value="Peptidase_C1"/>
    <property type="match status" value="1"/>
</dbReference>
<dbReference type="EMBL" id="CABITT030000007">
    <property type="protein sequence ID" value="VVB12647.1"/>
    <property type="molecule type" value="Genomic_DNA"/>
</dbReference>
<reference evidence="13" key="1">
    <citation type="submission" date="2019-07" db="EMBL/GenBank/DDBJ databases">
        <authorList>
            <person name="Dittberner H."/>
        </authorList>
    </citation>
    <scope>NUCLEOTIDE SEQUENCE [LARGE SCALE GENOMIC DNA]</scope>
</reference>
<dbReference type="PANTHER" id="PTHR13403">
    <property type="entry name" value="SNURPORTIN1 RNUT1 PROTEIN RNA, U TRANSPORTER 1"/>
    <property type="match status" value="1"/>
</dbReference>
<evidence type="ECO:0000256" key="8">
    <source>
        <dbReference type="ARBA" id="ARBA00022884"/>
    </source>
</evidence>
<name>A0A565CG71_9BRAS</name>
<dbReference type="GO" id="GO:0061015">
    <property type="term" value="P:snRNA import into nucleus"/>
    <property type="evidence" value="ECO:0007669"/>
    <property type="project" value="InterPro"/>
</dbReference>
<evidence type="ECO:0000256" key="2">
    <source>
        <dbReference type="ARBA" id="ARBA00004123"/>
    </source>
</evidence>
<organism evidence="13 14">
    <name type="scientific">Arabis nemorensis</name>
    <dbReference type="NCBI Taxonomy" id="586526"/>
    <lineage>
        <taxon>Eukaryota</taxon>
        <taxon>Viridiplantae</taxon>
        <taxon>Streptophyta</taxon>
        <taxon>Embryophyta</taxon>
        <taxon>Tracheophyta</taxon>
        <taxon>Spermatophyta</taxon>
        <taxon>Magnoliopsida</taxon>
        <taxon>eudicotyledons</taxon>
        <taxon>Gunneridae</taxon>
        <taxon>Pentapetalae</taxon>
        <taxon>rosids</taxon>
        <taxon>malvids</taxon>
        <taxon>Brassicales</taxon>
        <taxon>Brassicaceae</taxon>
        <taxon>Arabideae</taxon>
        <taxon>Arabis</taxon>
    </lineage>
</organism>
<evidence type="ECO:0000313" key="14">
    <source>
        <dbReference type="Proteomes" id="UP000489600"/>
    </source>
</evidence>
<evidence type="ECO:0000256" key="9">
    <source>
        <dbReference type="ARBA" id="ARBA00023242"/>
    </source>
</evidence>
<keyword evidence="14" id="KW-1185">Reference proteome</keyword>
<dbReference type="GO" id="GO:0006508">
    <property type="term" value="P:proteolysis"/>
    <property type="evidence" value="ECO:0007669"/>
    <property type="project" value="InterPro"/>
</dbReference>
<proteinExistence type="inferred from homology"/>
<dbReference type="SUPFAM" id="SSF54001">
    <property type="entry name" value="Cysteine proteinases"/>
    <property type="match status" value="1"/>
</dbReference>
<keyword evidence="7" id="KW-0963">Cytoplasm</keyword>
<dbReference type="Gene3D" id="3.30.470.30">
    <property type="entry name" value="DNA ligase/mRNA capping enzyme"/>
    <property type="match status" value="1"/>
</dbReference>
<protein>
    <recommendedName>
        <fullName evidence="5">Snurportin-1</fullName>
    </recommendedName>
</protein>
<keyword evidence="6" id="KW-0813">Transport</keyword>
<keyword evidence="10" id="KW-0812">Transmembrane</keyword>
<evidence type="ECO:0000256" key="6">
    <source>
        <dbReference type="ARBA" id="ARBA00022448"/>
    </source>
</evidence>
<dbReference type="InterPro" id="IPR038765">
    <property type="entry name" value="Papain-like_cys_pep_sf"/>
</dbReference>
<feature type="domain" description="Peptidase C1A papain C-terminal" evidence="11">
    <location>
        <begin position="124"/>
        <end position="267"/>
    </location>
</feature>
<dbReference type="GO" id="GO:0005634">
    <property type="term" value="C:nucleus"/>
    <property type="evidence" value="ECO:0007669"/>
    <property type="project" value="UniProtKB-SubCell"/>
</dbReference>
<accession>A0A565CG71</accession>
<feature type="transmembrane region" description="Helical" evidence="10">
    <location>
        <begin position="12"/>
        <end position="35"/>
    </location>
</feature>
<dbReference type="GO" id="GO:0008234">
    <property type="term" value="F:cysteine-type peptidase activity"/>
    <property type="evidence" value="ECO:0007669"/>
    <property type="project" value="InterPro"/>
</dbReference>
<dbReference type="OrthoDB" id="10003593at2759"/>
<dbReference type="InterPro" id="IPR047857">
    <property type="entry name" value="Snurportin1_C"/>
</dbReference>
<dbReference type="PANTHER" id="PTHR13403:SF6">
    <property type="entry name" value="SNURPORTIN-1"/>
    <property type="match status" value="1"/>
</dbReference>
<evidence type="ECO:0000256" key="5">
    <source>
        <dbReference type="ARBA" id="ARBA00016034"/>
    </source>
</evidence>
<dbReference type="Proteomes" id="UP000489600">
    <property type="component" value="Unassembled WGS sequence"/>
</dbReference>
<evidence type="ECO:0000256" key="10">
    <source>
        <dbReference type="SAM" id="Phobius"/>
    </source>
</evidence>
<gene>
    <name evidence="13" type="ORF">ANE_LOCUS23091</name>
</gene>
<feature type="domain" description="Snurportin-1 m3G cap-binding" evidence="12">
    <location>
        <begin position="333"/>
        <end position="519"/>
    </location>
</feature>
<keyword evidence="10" id="KW-1133">Transmembrane helix</keyword>
<evidence type="ECO:0000259" key="12">
    <source>
        <dbReference type="Pfam" id="PF21974"/>
    </source>
</evidence>
<evidence type="ECO:0000256" key="3">
    <source>
        <dbReference type="ARBA" id="ARBA00004496"/>
    </source>
</evidence>
<evidence type="ECO:0000313" key="13">
    <source>
        <dbReference type="EMBL" id="VVB12647.1"/>
    </source>
</evidence>
<dbReference type="Pfam" id="PF21974">
    <property type="entry name" value="SPN1_m3Gcap_bd"/>
    <property type="match status" value="1"/>
</dbReference>
<dbReference type="Gene3D" id="3.90.70.10">
    <property type="entry name" value="Cysteine proteinases"/>
    <property type="match status" value="1"/>
</dbReference>
<dbReference type="SUPFAM" id="SSF56091">
    <property type="entry name" value="DNA ligase/mRNA capping enzyme, catalytic domain"/>
    <property type="match status" value="1"/>
</dbReference>
<comment type="subcellular location">
    <subcellularLocation>
        <location evidence="3">Cytoplasm</location>
    </subcellularLocation>
    <subcellularLocation>
        <location evidence="2">Nucleus</location>
    </subcellularLocation>
</comment>
<comment type="similarity">
    <text evidence="4">Belongs to the snurportin family.</text>
</comment>
<keyword evidence="10" id="KW-0472">Membrane</keyword>
<dbReference type="InterPro" id="IPR000668">
    <property type="entry name" value="Peptidase_C1A_C"/>
</dbReference>
<comment type="function">
    <text evidence="1">Functions as an U snRNP-specific nuclear import adapter. Involved in the trimethylguanosine (m3G)-cap-dependent nuclear import of U snRNPs. Binds specifically to the terminal m3G-cap U snRNAs.</text>
</comment>
<keyword evidence="8" id="KW-0694">RNA-binding</keyword>
<evidence type="ECO:0000256" key="7">
    <source>
        <dbReference type="ARBA" id="ARBA00022490"/>
    </source>
</evidence>